<evidence type="ECO:0000313" key="4">
    <source>
        <dbReference type="Proteomes" id="UP000256645"/>
    </source>
</evidence>
<dbReference type="Pfam" id="PF06985">
    <property type="entry name" value="HET"/>
    <property type="match status" value="1"/>
</dbReference>
<dbReference type="InterPro" id="IPR010730">
    <property type="entry name" value="HET"/>
</dbReference>
<evidence type="ECO:0000313" key="3">
    <source>
        <dbReference type="EMBL" id="RDW57103.1"/>
    </source>
</evidence>
<dbReference type="InterPro" id="IPR052895">
    <property type="entry name" value="HetReg/Transcr_Mod"/>
</dbReference>
<dbReference type="AlphaFoldDB" id="A0A3D8Q5L8"/>
<accession>A0A3D8Q5L8</accession>
<dbReference type="STRING" id="1849047.A0A3D8Q5L8"/>
<dbReference type="EMBL" id="PDLM01000023">
    <property type="protein sequence ID" value="RDW57103.1"/>
    <property type="molecule type" value="Genomic_DNA"/>
</dbReference>
<dbReference type="PANTHER" id="PTHR24148:SF64">
    <property type="entry name" value="HETEROKARYON INCOMPATIBILITY DOMAIN-CONTAINING PROTEIN"/>
    <property type="match status" value="1"/>
</dbReference>
<sequence>MERPNPFDPLARGKAKVVVYRSAQEQDAEEDQTGSILSPTDESKDIRKTDTQDDLGTVPFATSRERHSESHPRYDLSLPDDSFNLENPSTTVWPMRLLHAKTMTAYTRTTEDGSACYRSPDGITVVEPSYNIVSYTWGRFKLDGETSASSLKVKGIDWRVPSIDAKEAFSVDEFRDLLQRIAGKDGFVWVDVACIDQRDDSEEKNVEIGRQVGIFYRAQSAYIWLHQLPEEDLQKGIDAISHAKEARIATMNDTRLIETMCQDPWFSSLWTLQEAYLRKSAILLSKTRRPVFTSPGAYATLQWVLEACGNPWAHAASYIKTIVHTAGLDRIYARNPVVLLAAARYRQTSRPLDRVKGIMQVFGLNIGNDLSAPTLSQLEVELSKEINKKSPALAQAFINVDPVAADQAWRLQVGAITPAKRNRRHTFQRPGLDFTQIVPADFFHALEITTYHKRAKISFSGDIPTFQGFSFPLESLLATWEMDIELPDDQEKPQLGNWLPYMNDLTHSIYMDNVDGVTDTNKLRLVPFEEAFLKYNRPLILARDLATHFPDQIRVLLLGKIKVSYDEAFIGILTMPWGTRDEAIPPRRRRVGFCTWSQEPDDLGEFSCLMG</sequence>
<feature type="domain" description="Heterokaryon incompatibility" evidence="2">
    <location>
        <begin position="130"/>
        <end position="274"/>
    </location>
</feature>
<evidence type="ECO:0000259" key="2">
    <source>
        <dbReference type="Pfam" id="PF06985"/>
    </source>
</evidence>
<reference evidence="3 4" key="1">
    <citation type="journal article" date="2018" name="IMA Fungus">
        <title>IMA Genome-F 9: Draft genome sequence of Annulohypoxylon stygium, Aspergillus mulundensis, Berkeleyomyces basicola (syn. Thielaviopsis basicola), Ceratocystis smalleyi, two Cercospora beticola strains, Coleophoma cylindrospora, Fusarium fracticaudum, Phialophora cf. hyalina, and Morchella septimelata.</title>
        <authorList>
            <person name="Wingfield B.D."/>
            <person name="Bills G.F."/>
            <person name="Dong Y."/>
            <person name="Huang W."/>
            <person name="Nel W.J."/>
            <person name="Swalarsk-Parry B.S."/>
            <person name="Vaghefi N."/>
            <person name="Wilken P.M."/>
            <person name="An Z."/>
            <person name="de Beer Z.W."/>
            <person name="De Vos L."/>
            <person name="Chen L."/>
            <person name="Duong T.A."/>
            <person name="Gao Y."/>
            <person name="Hammerbacher A."/>
            <person name="Kikkert J.R."/>
            <person name="Li Y."/>
            <person name="Li H."/>
            <person name="Li K."/>
            <person name="Li Q."/>
            <person name="Liu X."/>
            <person name="Ma X."/>
            <person name="Naidoo K."/>
            <person name="Pethybridge S.J."/>
            <person name="Sun J."/>
            <person name="Steenkamp E.T."/>
            <person name="van der Nest M.A."/>
            <person name="van Wyk S."/>
            <person name="Wingfield M.J."/>
            <person name="Xiong C."/>
            <person name="Yue Q."/>
            <person name="Zhang X."/>
        </authorList>
    </citation>
    <scope>NUCLEOTIDE SEQUENCE [LARGE SCALE GENOMIC DNA]</scope>
    <source>
        <strain evidence="3 4">BP6252</strain>
    </source>
</reference>
<feature type="compositionally biased region" description="Basic and acidic residues" evidence="1">
    <location>
        <begin position="63"/>
        <end position="74"/>
    </location>
</feature>
<protein>
    <recommendedName>
        <fullName evidence="2">Heterokaryon incompatibility domain-containing protein</fullName>
    </recommendedName>
</protein>
<comment type="caution">
    <text evidence="3">The sequence shown here is derived from an EMBL/GenBank/DDBJ whole genome shotgun (WGS) entry which is preliminary data.</text>
</comment>
<evidence type="ECO:0000256" key="1">
    <source>
        <dbReference type="SAM" id="MobiDB-lite"/>
    </source>
</evidence>
<feature type="region of interest" description="Disordered" evidence="1">
    <location>
        <begin position="21"/>
        <end position="75"/>
    </location>
</feature>
<feature type="compositionally biased region" description="Basic and acidic residues" evidence="1">
    <location>
        <begin position="41"/>
        <end position="51"/>
    </location>
</feature>
<dbReference type="PANTHER" id="PTHR24148">
    <property type="entry name" value="ANKYRIN REPEAT DOMAIN-CONTAINING PROTEIN 39 HOMOLOG-RELATED"/>
    <property type="match status" value="1"/>
</dbReference>
<keyword evidence="4" id="KW-1185">Reference proteome</keyword>
<gene>
    <name evidence="3" type="ORF">BP6252_13849</name>
</gene>
<name>A0A3D8Q5L8_9HELO</name>
<proteinExistence type="predicted"/>
<organism evidence="3 4">
    <name type="scientific">Coleophoma cylindrospora</name>
    <dbReference type="NCBI Taxonomy" id="1849047"/>
    <lineage>
        <taxon>Eukaryota</taxon>
        <taxon>Fungi</taxon>
        <taxon>Dikarya</taxon>
        <taxon>Ascomycota</taxon>
        <taxon>Pezizomycotina</taxon>
        <taxon>Leotiomycetes</taxon>
        <taxon>Helotiales</taxon>
        <taxon>Dermateaceae</taxon>
        <taxon>Coleophoma</taxon>
    </lineage>
</organism>
<dbReference type="OrthoDB" id="2157530at2759"/>
<dbReference type="Proteomes" id="UP000256645">
    <property type="component" value="Unassembled WGS sequence"/>
</dbReference>